<organism evidence="2 3">
    <name type="scientific">Alternaria panax</name>
    <dbReference type="NCBI Taxonomy" id="48097"/>
    <lineage>
        <taxon>Eukaryota</taxon>
        <taxon>Fungi</taxon>
        <taxon>Dikarya</taxon>
        <taxon>Ascomycota</taxon>
        <taxon>Pezizomycotina</taxon>
        <taxon>Dothideomycetes</taxon>
        <taxon>Pleosporomycetidae</taxon>
        <taxon>Pleosporales</taxon>
        <taxon>Pleosporineae</taxon>
        <taxon>Pleosporaceae</taxon>
        <taxon>Alternaria</taxon>
        <taxon>Alternaria sect. Panax</taxon>
    </lineage>
</organism>
<dbReference type="EMBL" id="JAANER010000002">
    <property type="protein sequence ID" value="KAG9193816.1"/>
    <property type="molecule type" value="Genomic_DNA"/>
</dbReference>
<feature type="region of interest" description="Disordered" evidence="1">
    <location>
        <begin position="60"/>
        <end position="90"/>
    </location>
</feature>
<feature type="compositionally biased region" description="Acidic residues" evidence="1">
    <location>
        <begin position="64"/>
        <end position="77"/>
    </location>
</feature>
<protein>
    <submittedName>
        <fullName evidence="2">Uncharacterized protein</fullName>
    </submittedName>
</protein>
<dbReference type="AlphaFoldDB" id="A0AAD4IG84"/>
<evidence type="ECO:0000313" key="3">
    <source>
        <dbReference type="Proteomes" id="UP001199106"/>
    </source>
</evidence>
<gene>
    <name evidence="2" type="ORF">G6011_03851</name>
</gene>
<reference evidence="2" key="1">
    <citation type="submission" date="2021-07" db="EMBL/GenBank/DDBJ databases">
        <title>Genome Resource of American Ginseng Black Spot Pathogen Alternaria panax.</title>
        <authorList>
            <person name="Qiu C."/>
            <person name="Wang W."/>
            <person name="Liu Z."/>
        </authorList>
    </citation>
    <scope>NUCLEOTIDE SEQUENCE</scope>
    <source>
        <strain evidence="2">BNCC115425</strain>
    </source>
</reference>
<keyword evidence="3" id="KW-1185">Reference proteome</keyword>
<name>A0AAD4IG84_9PLEO</name>
<evidence type="ECO:0000313" key="2">
    <source>
        <dbReference type="EMBL" id="KAG9193816.1"/>
    </source>
</evidence>
<accession>A0AAD4IG84</accession>
<sequence>MKLSPPLEEEEGFATRVVDGSEHFVRQQRPAAAAAVVVTGTVELGEEEFSSLVKVLGDDKSPDVEEMDVEITDDEDESKAGDDGDSAVGGVGIKRKRTVRVVIRSRAFL</sequence>
<dbReference type="Proteomes" id="UP001199106">
    <property type="component" value="Unassembled WGS sequence"/>
</dbReference>
<evidence type="ECO:0000256" key="1">
    <source>
        <dbReference type="SAM" id="MobiDB-lite"/>
    </source>
</evidence>
<comment type="caution">
    <text evidence="2">The sequence shown here is derived from an EMBL/GenBank/DDBJ whole genome shotgun (WGS) entry which is preliminary data.</text>
</comment>
<proteinExistence type="predicted"/>